<dbReference type="Proteomes" id="UP001240678">
    <property type="component" value="Unassembled WGS sequence"/>
</dbReference>
<reference evidence="2 3" key="1">
    <citation type="submission" date="2016-10" db="EMBL/GenBank/DDBJ databases">
        <title>The genome sequence of Colletotrichum fioriniae PJ7.</title>
        <authorList>
            <person name="Baroncelli R."/>
        </authorList>
    </citation>
    <scope>NUCLEOTIDE SEQUENCE [LARGE SCALE GENOMIC DNA]</scope>
    <source>
        <strain evidence="2 3">IMI 309622</strain>
    </source>
</reference>
<dbReference type="EMBL" id="MOOE01000017">
    <property type="protein sequence ID" value="KAK1515019.1"/>
    <property type="molecule type" value="Genomic_DNA"/>
</dbReference>
<keyword evidence="3" id="KW-1185">Reference proteome</keyword>
<dbReference type="GeneID" id="85344905"/>
<accession>A0AAI9YLB7</accession>
<organism evidence="2 3">
    <name type="scientific">Colletotrichum costaricense</name>
    <dbReference type="NCBI Taxonomy" id="1209916"/>
    <lineage>
        <taxon>Eukaryota</taxon>
        <taxon>Fungi</taxon>
        <taxon>Dikarya</taxon>
        <taxon>Ascomycota</taxon>
        <taxon>Pezizomycotina</taxon>
        <taxon>Sordariomycetes</taxon>
        <taxon>Hypocreomycetidae</taxon>
        <taxon>Glomerellales</taxon>
        <taxon>Glomerellaceae</taxon>
        <taxon>Colletotrichum</taxon>
        <taxon>Colletotrichum acutatum species complex</taxon>
    </lineage>
</organism>
<evidence type="ECO:0000313" key="3">
    <source>
        <dbReference type="Proteomes" id="UP001240678"/>
    </source>
</evidence>
<comment type="caution">
    <text evidence="2">The sequence shown here is derived from an EMBL/GenBank/DDBJ whole genome shotgun (WGS) entry which is preliminary data.</text>
</comment>
<sequence length="212" mass="23690">MELSNDSKNANQHNNELTILESDAQETSNDKEIHLASLTRATTFIFELAMVMLARDLAGSNELEEELASLKRSLRRLQKCQEGHIIPAKNSDDSSDEGEGSNTYPKVEGKWQSEKGKTLYRISGILMSRLMAPLTWTEKPFPRLQAVRQFIKETEAGGGDIVMHYLLTAPLTASDNGKDHIWPIALNLEAATIHLMKLQYEGYSNPGVDECL</sequence>
<protein>
    <submittedName>
        <fullName evidence="2">Uncharacterized protein</fullName>
    </submittedName>
</protein>
<feature type="region of interest" description="Disordered" evidence="1">
    <location>
        <begin position="1"/>
        <end position="26"/>
    </location>
</feature>
<name>A0AAI9YLB7_9PEZI</name>
<dbReference type="AlphaFoldDB" id="A0AAI9YLB7"/>
<feature type="compositionally biased region" description="Polar residues" evidence="1">
    <location>
        <begin position="1"/>
        <end position="17"/>
    </location>
</feature>
<dbReference type="RefSeq" id="XP_060307786.1">
    <property type="nucleotide sequence ID" value="XM_060461358.1"/>
</dbReference>
<evidence type="ECO:0000256" key="1">
    <source>
        <dbReference type="SAM" id="MobiDB-lite"/>
    </source>
</evidence>
<gene>
    <name evidence="2" type="ORF">CCOS01_13212</name>
</gene>
<feature type="region of interest" description="Disordered" evidence="1">
    <location>
        <begin position="85"/>
        <end position="110"/>
    </location>
</feature>
<evidence type="ECO:0000313" key="2">
    <source>
        <dbReference type="EMBL" id="KAK1515019.1"/>
    </source>
</evidence>
<proteinExistence type="predicted"/>